<dbReference type="Gene3D" id="2.130.10.30">
    <property type="entry name" value="Regulator of chromosome condensation 1/beta-lactamase-inhibitor protein II"/>
    <property type="match status" value="3"/>
</dbReference>
<gene>
    <name evidence="2" type="ORF">T440DRAFT_37851</name>
</gene>
<dbReference type="Proteomes" id="UP000799423">
    <property type="component" value="Unassembled WGS sequence"/>
</dbReference>
<dbReference type="PANTHER" id="PTHR45982">
    <property type="entry name" value="REGULATOR OF CHROMOSOME CONDENSATION"/>
    <property type="match status" value="1"/>
</dbReference>
<sequence>MPRQLYVFGSNGEGQLGIPAADIVNTPTLIKDPLPLQDLLSIHCGDNHTLLQISTTNLYGTGSNRKGQIAPHRVINNNTRLEHFTRLETGGSFVAATCESSAYIHLHLAPPAWVVQMNNNINSLGFPTEPLELVKPQPFQPSTWIWTEGYSHWGEMGRGDQITSTADDYPGVDALREKLWGVAVDFAAGVWHYVVIFEDGTVYGWGKARLGQLGDGLDGKVTVPTKIEGIPFKPKKVVCGKDFTYVVGDPQDGEHVVLGRDKFNIVSGKPDNIKGWKDIGATWHAIFVLFNDGTLLAWGKENMWKLVPPNLPLLEKIAVGSDHVLALTVDGKLISWGWGKHGNCGDLSRMEQNVENDMVSGFWNEIDIPGTIEMIAAGFCTSFVVTQREEVDERG</sequence>
<dbReference type="OrthoDB" id="5370059at2759"/>
<dbReference type="AlphaFoldDB" id="A0A6A7B9Y2"/>
<evidence type="ECO:0000313" key="2">
    <source>
        <dbReference type="EMBL" id="KAF2852224.1"/>
    </source>
</evidence>
<protein>
    <submittedName>
        <fullName evidence="2">Alpha-tubulin suppressor protein-like protein Aats1</fullName>
    </submittedName>
</protein>
<dbReference type="InterPro" id="IPR000408">
    <property type="entry name" value="Reg_chr_condens"/>
</dbReference>
<feature type="repeat" description="RCC1" evidence="1">
    <location>
        <begin position="200"/>
        <end position="250"/>
    </location>
</feature>
<dbReference type="PRINTS" id="PR00633">
    <property type="entry name" value="RCCNDNSATION"/>
</dbReference>
<dbReference type="InterPro" id="IPR051553">
    <property type="entry name" value="Ran_GTPase-activating"/>
</dbReference>
<feature type="repeat" description="RCC1" evidence="1">
    <location>
        <begin position="3"/>
        <end position="55"/>
    </location>
</feature>
<keyword evidence="3" id="KW-1185">Reference proteome</keyword>
<dbReference type="Pfam" id="PF00415">
    <property type="entry name" value="RCC1"/>
    <property type="match status" value="2"/>
</dbReference>
<dbReference type="PANTHER" id="PTHR45982:SF1">
    <property type="entry name" value="REGULATOR OF CHROMOSOME CONDENSATION"/>
    <property type="match status" value="1"/>
</dbReference>
<name>A0A6A7B9Y2_9PLEO</name>
<evidence type="ECO:0000313" key="3">
    <source>
        <dbReference type="Proteomes" id="UP000799423"/>
    </source>
</evidence>
<organism evidence="2 3">
    <name type="scientific">Plenodomus tracheiphilus IPT5</name>
    <dbReference type="NCBI Taxonomy" id="1408161"/>
    <lineage>
        <taxon>Eukaryota</taxon>
        <taxon>Fungi</taxon>
        <taxon>Dikarya</taxon>
        <taxon>Ascomycota</taxon>
        <taxon>Pezizomycotina</taxon>
        <taxon>Dothideomycetes</taxon>
        <taxon>Pleosporomycetidae</taxon>
        <taxon>Pleosporales</taxon>
        <taxon>Pleosporineae</taxon>
        <taxon>Leptosphaeriaceae</taxon>
        <taxon>Plenodomus</taxon>
    </lineage>
</organism>
<proteinExistence type="predicted"/>
<evidence type="ECO:0000256" key="1">
    <source>
        <dbReference type="PROSITE-ProRule" id="PRU00235"/>
    </source>
</evidence>
<dbReference type="EMBL" id="MU006299">
    <property type="protein sequence ID" value="KAF2852224.1"/>
    <property type="molecule type" value="Genomic_DNA"/>
</dbReference>
<dbReference type="SUPFAM" id="SSF50985">
    <property type="entry name" value="RCC1/BLIP-II"/>
    <property type="match status" value="1"/>
</dbReference>
<feature type="repeat" description="RCC1" evidence="1">
    <location>
        <begin position="293"/>
        <end position="330"/>
    </location>
</feature>
<dbReference type="PROSITE" id="PS50012">
    <property type="entry name" value="RCC1_3"/>
    <property type="match status" value="3"/>
</dbReference>
<dbReference type="Pfam" id="PF13540">
    <property type="entry name" value="RCC1_2"/>
    <property type="match status" value="1"/>
</dbReference>
<accession>A0A6A7B9Y2</accession>
<dbReference type="InterPro" id="IPR009091">
    <property type="entry name" value="RCC1/BLIP-II"/>
</dbReference>
<reference evidence="2" key="1">
    <citation type="submission" date="2020-01" db="EMBL/GenBank/DDBJ databases">
        <authorList>
            <consortium name="DOE Joint Genome Institute"/>
            <person name="Haridas S."/>
            <person name="Albert R."/>
            <person name="Binder M."/>
            <person name="Bloem J."/>
            <person name="Labutti K."/>
            <person name="Salamov A."/>
            <person name="Andreopoulos B."/>
            <person name="Baker S.E."/>
            <person name="Barry K."/>
            <person name="Bills G."/>
            <person name="Bluhm B.H."/>
            <person name="Cannon C."/>
            <person name="Castanera R."/>
            <person name="Culley D.E."/>
            <person name="Daum C."/>
            <person name="Ezra D."/>
            <person name="Gonzalez J.B."/>
            <person name="Henrissat B."/>
            <person name="Kuo A."/>
            <person name="Liang C."/>
            <person name="Lipzen A."/>
            <person name="Lutzoni F."/>
            <person name="Magnuson J."/>
            <person name="Mondo S."/>
            <person name="Nolan M."/>
            <person name="Ohm R."/>
            <person name="Pangilinan J."/>
            <person name="Park H.-J."/>
            <person name="Ramirez L."/>
            <person name="Alfaro M."/>
            <person name="Sun H."/>
            <person name="Tritt A."/>
            <person name="Yoshinaga Y."/>
            <person name="Zwiers L.-H."/>
            <person name="Turgeon B.G."/>
            <person name="Goodwin S.B."/>
            <person name="Spatafora J.W."/>
            <person name="Crous P.W."/>
            <person name="Grigoriev I.V."/>
        </authorList>
    </citation>
    <scope>NUCLEOTIDE SEQUENCE</scope>
    <source>
        <strain evidence="2">IPT5</strain>
    </source>
</reference>